<keyword evidence="2" id="KW-1185">Reference proteome</keyword>
<dbReference type="InterPro" id="IPR025563">
    <property type="entry name" value="DUF4286"/>
</dbReference>
<proteinExistence type="predicted"/>
<dbReference type="Pfam" id="PF14114">
    <property type="entry name" value="DUF4286"/>
    <property type="match status" value="1"/>
</dbReference>
<reference evidence="2" key="1">
    <citation type="journal article" date="2019" name="Int. J. Syst. Evol. Microbiol.">
        <title>The Global Catalogue of Microorganisms (GCM) 10K type strain sequencing project: providing services to taxonomists for standard genome sequencing and annotation.</title>
        <authorList>
            <consortium name="The Broad Institute Genomics Platform"/>
            <consortium name="The Broad Institute Genome Sequencing Center for Infectious Disease"/>
            <person name="Wu L."/>
            <person name="Ma J."/>
        </authorList>
    </citation>
    <scope>NUCLEOTIDE SEQUENCE [LARGE SCALE GENOMIC DNA]</scope>
    <source>
        <strain evidence="2">JCM 17925</strain>
    </source>
</reference>
<dbReference type="RefSeq" id="WP_345267636.1">
    <property type="nucleotide sequence ID" value="NZ_BAABHB010000004.1"/>
</dbReference>
<gene>
    <name evidence="1" type="ORF">GCM10023187_25430</name>
</gene>
<organism evidence="1 2">
    <name type="scientific">Nibrella viscosa</name>
    <dbReference type="NCBI Taxonomy" id="1084524"/>
    <lineage>
        <taxon>Bacteria</taxon>
        <taxon>Pseudomonadati</taxon>
        <taxon>Bacteroidota</taxon>
        <taxon>Cytophagia</taxon>
        <taxon>Cytophagales</taxon>
        <taxon>Spirosomataceae</taxon>
        <taxon>Nibrella</taxon>
    </lineage>
</organism>
<name>A0ABP8KGK9_9BACT</name>
<sequence>MILYNVTINIDKAVEEEWLHWMKEVHMPEVMATGIPVAGKVLRLLTEVDNGGSTYTFQYTFNTLKEYVIYHERYSPALQQKVLDRYPNKFVSFRSLLEEA</sequence>
<evidence type="ECO:0000313" key="1">
    <source>
        <dbReference type="EMBL" id="GAA4406207.1"/>
    </source>
</evidence>
<accession>A0ABP8KGK9</accession>
<protein>
    <submittedName>
        <fullName evidence="1">DUF4286 family protein</fullName>
    </submittedName>
</protein>
<dbReference type="Proteomes" id="UP001500936">
    <property type="component" value="Unassembled WGS sequence"/>
</dbReference>
<dbReference type="EMBL" id="BAABHB010000004">
    <property type="protein sequence ID" value="GAA4406207.1"/>
    <property type="molecule type" value="Genomic_DNA"/>
</dbReference>
<comment type="caution">
    <text evidence="1">The sequence shown here is derived from an EMBL/GenBank/DDBJ whole genome shotgun (WGS) entry which is preliminary data.</text>
</comment>
<evidence type="ECO:0000313" key="2">
    <source>
        <dbReference type="Proteomes" id="UP001500936"/>
    </source>
</evidence>